<protein>
    <recommendedName>
        <fullName evidence="4">Secreted protein</fullName>
    </recommendedName>
</protein>
<evidence type="ECO:0000256" key="1">
    <source>
        <dbReference type="SAM" id="SignalP"/>
    </source>
</evidence>
<organism evidence="2 3">
    <name type="scientific">Mycena metata</name>
    <dbReference type="NCBI Taxonomy" id="1033252"/>
    <lineage>
        <taxon>Eukaryota</taxon>
        <taxon>Fungi</taxon>
        <taxon>Dikarya</taxon>
        <taxon>Basidiomycota</taxon>
        <taxon>Agaricomycotina</taxon>
        <taxon>Agaricomycetes</taxon>
        <taxon>Agaricomycetidae</taxon>
        <taxon>Agaricales</taxon>
        <taxon>Marasmiineae</taxon>
        <taxon>Mycenaceae</taxon>
        <taxon>Mycena</taxon>
    </lineage>
</organism>
<sequence>MKLSLLVRLLFFSIFILGARSWVQNRCFPNTEEGTPLHVRRPPSHSTLSAHPSNCRACMGNIFMRSSDLR</sequence>
<name>A0AAD7NCD5_9AGAR</name>
<gene>
    <name evidence="2" type="ORF">B0H16DRAFT_1541970</name>
</gene>
<reference evidence="2" key="1">
    <citation type="submission" date="2023-03" db="EMBL/GenBank/DDBJ databases">
        <title>Massive genome expansion in bonnet fungi (Mycena s.s.) driven by repeated elements and novel gene families across ecological guilds.</title>
        <authorList>
            <consortium name="Lawrence Berkeley National Laboratory"/>
            <person name="Harder C.B."/>
            <person name="Miyauchi S."/>
            <person name="Viragh M."/>
            <person name="Kuo A."/>
            <person name="Thoen E."/>
            <person name="Andreopoulos B."/>
            <person name="Lu D."/>
            <person name="Skrede I."/>
            <person name="Drula E."/>
            <person name="Henrissat B."/>
            <person name="Morin E."/>
            <person name="Kohler A."/>
            <person name="Barry K."/>
            <person name="LaButti K."/>
            <person name="Morin E."/>
            <person name="Salamov A."/>
            <person name="Lipzen A."/>
            <person name="Mereny Z."/>
            <person name="Hegedus B."/>
            <person name="Baldrian P."/>
            <person name="Stursova M."/>
            <person name="Weitz H."/>
            <person name="Taylor A."/>
            <person name="Grigoriev I.V."/>
            <person name="Nagy L.G."/>
            <person name="Martin F."/>
            <person name="Kauserud H."/>
        </authorList>
    </citation>
    <scope>NUCLEOTIDE SEQUENCE</scope>
    <source>
        <strain evidence="2">CBHHK182m</strain>
    </source>
</reference>
<dbReference type="EMBL" id="JARKIB010000051">
    <property type="protein sequence ID" value="KAJ7754830.1"/>
    <property type="molecule type" value="Genomic_DNA"/>
</dbReference>
<feature type="chain" id="PRO_5041994709" description="Secreted protein" evidence="1">
    <location>
        <begin position="22"/>
        <end position="70"/>
    </location>
</feature>
<dbReference type="AlphaFoldDB" id="A0AAD7NCD5"/>
<keyword evidence="3" id="KW-1185">Reference proteome</keyword>
<dbReference type="Proteomes" id="UP001215598">
    <property type="component" value="Unassembled WGS sequence"/>
</dbReference>
<feature type="signal peptide" evidence="1">
    <location>
        <begin position="1"/>
        <end position="21"/>
    </location>
</feature>
<proteinExistence type="predicted"/>
<evidence type="ECO:0000313" key="3">
    <source>
        <dbReference type="Proteomes" id="UP001215598"/>
    </source>
</evidence>
<evidence type="ECO:0000313" key="2">
    <source>
        <dbReference type="EMBL" id="KAJ7754830.1"/>
    </source>
</evidence>
<evidence type="ECO:0008006" key="4">
    <source>
        <dbReference type="Google" id="ProtNLM"/>
    </source>
</evidence>
<keyword evidence="1" id="KW-0732">Signal</keyword>
<comment type="caution">
    <text evidence="2">The sequence shown here is derived from an EMBL/GenBank/DDBJ whole genome shotgun (WGS) entry which is preliminary data.</text>
</comment>
<accession>A0AAD7NCD5</accession>